<evidence type="ECO:0000313" key="2">
    <source>
        <dbReference type="Proteomes" id="UP000807353"/>
    </source>
</evidence>
<dbReference type="OrthoDB" id="3028440at2759"/>
<organism evidence="1 2">
    <name type="scientific">Collybia nuda</name>
    <dbReference type="NCBI Taxonomy" id="64659"/>
    <lineage>
        <taxon>Eukaryota</taxon>
        <taxon>Fungi</taxon>
        <taxon>Dikarya</taxon>
        <taxon>Basidiomycota</taxon>
        <taxon>Agaricomycotina</taxon>
        <taxon>Agaricomycetes</taxon>
        <taxon>Agaricomycetidae</taxon>
        <taxon>Agaricales</taxon>
        <taxon>Tricholomatineae</taxon>
        <taxon>Clitocybaceae</taxon>
        <taxon>Collybia</taxon>
    </lineage>
</organism>
<accession>A0A9P6CC18</accession>
<dbReference type="Proteomes" id="UP000807353">
    <property type="component" value="Unassembled WGS sequence"/>
</dbReference>
<dbReference type="AlphaFoldDB" id="A0A9P6CC18"/>
<sequence length="144" mass="16219">MEDLQSKGPFENVAEYDNIFYGPDGEQIMLTAGHGADKCLDREARLQQEMDGLAFYDHAILGKVSYTIQDMLLDCQEDSTVASIVAEMSALGLSIIIELEEKRSRKTTHGLLMEEKRCGIIQRRSPPRVLILTRLHLMSLPSLH</sequence>
<gene>
    <name evidence="1" type="ORF">BDZ94DRAFT_1277867</name>
</gene>
<comment type="caution">
    <text evidence="1">The sequence shown here is derived from an EMBL/GenBank/DDBJ whole genome shotgun (WGS) entry which is preliminary data.</text>
</comment>
<keyword evidence="2" id="KW-1185">Reference proteome</keyword>
<reference evidence="1" key="1">
    <citation type="submission" date="2020-11" db="EMBL/GenBank/DDBJ databases">
        <authorList>
            <consortium name="DOE Joint Genome Institute"/>
            <person name="Ahrendt S."/>
            <person name="Riley R."/>
            <person name="Andreopoulos W."/>
            <person name="Labutti K."/>
            <person name="Pangilinan J."/>
            <person name="Ruiz-Duenas F.J."/>
            <person name="Barrasa J.M."/>
            <person name="Sanchez-Garcia M."/>
            <person name="Camarero S."/>
            <person name="Miyauchi S."/>
            <person name="Serrano A."/>
            <person name="Linde D."/>
            <person name="Babiker R."/>
            <person name="Drula E."/>
            <person name="Ayuso-Fernandez I."/>
            <person name="Pacheco R."/>
            <person name="Padilla G."/>
            <person name="Ferreira P."/>
            <person name="Barriuso J."/>
            <person name="Kellner H."/>
            <person name="Castanera R."/>
            <person name="Alfaro M."/>
            <person name="Ramirez L."/>
            <person name="Pisabarro A.G."/>
            <person name="Kuo A."/>
            <person name="Tritt A."/>
            <person name="Lipzen A."/>
            <person name="He G."/>
            <person name="Yan M."/>
            <person name="Ng V."/>
            <person name="Cullen D."/>
            <person name="Martin F."/>
            <person name="Rosso M.-N."/>
            <person name="Henrissat B."/>
            <person name="Hibbett D."/>
            <person name="Martinez A.T."/>
            <person name="Grigoriev I.V."/>
        </authorList>
    </citation>
    <scope>NUCLEOTIDE SEQUENCE</scope>
    <source>
        <strain evidence="1">CBS 247.69</strain>
    </source>
</reference>
<dbReference type="EMBL" id="MU150602">
    <property type="protein sequence ID" value="KAF9455588.1"/>
    <property type="molecule type" value="Genomic_DNA"/>
</dbReference>
<protein>
    <submittedName>
        <fullName evidence="1">Uncharacterized protein</fullName>
    </submittedName>
</protein>
<proteinExistence type="predicted"/>
<evidence type="ECO:0000313" key="1">
    <source>
        <dbReference type="EMBL" id="KAF9455588.1"/>
    </source>
</evidence>
<name>A0A9P6CC18_9AGAR</name>